<accession>A0A1S2LYT9</accession>
<name>A0A1S2LYT9_9BACI</name>
<dbReference type="SMART" id="SM00535">
    <property type="entry name" value="RIBOc"/>
    <property type="match status" value="1"/>
</dbReference>
<evidence type="ECO:0000313" key="6">
    <source>
        <dbReference type="EMBL" id="OIJ17651.1"/>
    </source>
</evidence>
<dbReference type="Proteomes" id="UP000179524">
    <property type="component" value="Unassembled WGS sequence"/>
</dbReference>
<sequence length="143" mass="16334">MKLTEPKIDLKQLNALALAYMGDTVLDTYVRYRLIASGKVRPNELHKKATNYVSAKAQAIVINRLLSTDFLSREEIDVVMRGRNAKPGNVRKSTDLQTYRQSTAFEALLGYLYLLNEYERLDCVIEKTFEILEEEEGSVKNGK</sequence>
<dbReference type="GO" id="GO:0004525">
    <property type="term" value="F:ribonuclease III activity"/>
    <property type="evidence" value="ECO:0007669"/>
    <property type="project" value="InterPro"/>
</dbReference>
<keyword evidence="4" id="KW-0963">Cytoplasm</keyword>
<proteinExistence type="inferred from homology"/>
<dbReference type="GO" id="GO:0019843">
    <property type="term" value="F:rRNA binding"/>
    <property type="evidence" value="ECO:0007669"/>
    <property type="project" value="UniProtKB-UniRule"/>
</dbReference>
<dbReference type="GO" id="GO:0005737">
    <property type="term" value="C:cytoplasm"/>
    <property type="evidence" value="ECO:0007669"/>
    <property type="project" value="UniProtKB-SubCell"/>
</dbReference>
<evidence type="ECO:0000259" key="5">
    <source>
        <dbReference type="SMART" id="SM00535"/>
    </source>
</evidence>
<protein>
    <recommendedName>
        <fullName evidence="4">Mini-ribonuclease 3</fullName>
        <shortName evidence="4">Mini-3</shortName>
        <shortName evidence="4">Mini-RNase 3</shortName>
        <ecNumber evidence="4">3.1.26.-</ecNumber>
    </recommendedName>
    <alternativeName>
        <fullName evidence="4">Mini-RNase III</fullName>
        <shortName evidence="4">Mini-III</shortName>
    </alternativeName>
</protein>
<keyword evidence="1 4" id="KW-0540">Nuclease</keyword>
<comment type="caution">
    <text evidence="6">The sequence shown here is derived from an EMBL/GenBank/DDBJ whole genome shotgun (WGS) entry which is preliminary data.</text>
</comment>
<dbReference type="SUPFAM" id="SSF69065">
    <property type="entry name" value="RNase III domain-like"/>
    <property type="match status" value="1"/>
</dbReference>
<dbReference type="InterPro" id="IPR008226">
    <property type="entry name" value="Mini3_fam"/>
</dbReference>
<comment type="subcellular location">
    <subcellularLocation>
        <location evidence="4">Cytoplasm</location>
    </subcellularLocation>
</comment>
<keyword evidence="4" id="KW-0694">RNA-binding</keyword>
<dbReference type="PANTHER" id="PTHR34276:SF1">
    <property type="entry name" value="MINI-RIBONUCLEASE 3"/>
    <property type="match status" value="1"/>
</dbReference>
<keyword evidence="3 4" id="KW-0378">Hydrolase</keyword>
<comment type="similarity">
    <text evidence="4">Belongs to the MrnC RNase family.</text>
</comment>
<dbReference type="Pfam" id="PF00636">
    <property type="entry name" value="Ribonuclease_3"/>
    <property type="match status" value="1"/>
</dbReference>
<comment type="cofactor">
    <cofactor evidence="4">
        <name>Mg(2+)</name>
        <dbReference type="ChEBI" id="CHEBI:18420"/>
    </cofactor>
</comment>
<dbReference type="PANTHER" id="PTHR34276">
    <property type="entry name" value="MINI-RIBONUCLEASE 3"/>
    <property type="match status" value="1"/>
</dbReference>
<keyword evidence="4" id="KW-0698">rRNA processing</keyword>
<dbReference type="RefSeq" id="WP_071308375.1">
    <property type="nucleotide sequence ID" value="NZ_MLQR01000001.1"/>
</dbReference>
<comment type="function">
    <text evidence="4">Involved in correct processing of both the 5' and 3' ends of 23S rRNA precursor. Processes 30S rRNA precursor transcript even in absence of ribonuclease 3 (Rnc); Rnc processes 30S rRNA into smaller rRNA precursors.</text>
</comment>
<dbReference type="InterPro" id="IPR000999">
    <property type="entry name" value="RNase_III_dom"/>
</dbReference>
<dbReference type="EC" id="3.1.26.-" evidence="4"/>
<evidence type="ECO:0000256" key="2">
    <source>
        <dbReference type="ARBA" id="ARBA00022759"/>
    </source>
</evidence>
<dbReference type="Gene3D" id="1.10.1520.10">
    <property type="entry name" value="Ribonuclease III domain"/>
    <property type="match status" value="1"/>
</dbReference>
<gene>
    <name evidence="4" type="primary">mrnC</name>
    <name evidence="6" type="ORF">BKP37_00880</name>
</gene>
<dbReference type="InterPro" id="IPR036389">
    <property type="entry name" value="RNase_III_sf"/>
</dbReference>
<reference evidence="6 7" key="1">
    <citation type="submission" date="2016-10" db="EMBL/GenBank/DDBJ databases">
        <title>Draft genome sequences of four alkaliphilic bacteria belonging to the Anaerobacillus genus.</title>
        <authorList>
            <person name="Bassil N.M."/>
            <person name="Lloyd J.R."/>
        </authorList>
    </citation>
    <scope>NUCLEOTIDE SEQUENCE [LARGE SCALE GENOMIC DNA]</scope>
    <source>
        <strain evidence="6 7">DSM 18345</strain>
    </source>
</reference>
<evidence type="ECO:0000313" key="7">
    <source>
        <dbReference type="Proteomes" id="UP000179524"/>
    </source>
</evidence>
<keyword evidence="4" id="KW-0460">Magnesium</keyword>
<organism evidence="6 7">
    <name type="scientific">Anaerobacillus alkalilacustris</name>
    <dbReference type="NCBI Taxonomy" id="393763"/>
    <lineage>
        <taxon>Bacteria</taxon>
        <taxon>Bacillati</taxon>
        <taxon>Bacillota</taxon>
        <taxon>Bacilli</taxon>
        <taxon>Bacillales</taxon>
        <taxon>Bacillaceae</taxon>
        <taxon>Anaerobacillus</taxon>
    </lineage>
</organism>
<keyword evidence="2 4" id="KW-0255">Endonuclease</keyword>
<keyword evidence="4" id="KW-0699">rRNA-binding</keyword>
<comment type="subunit">
    <text evidence="4">Homodimer.</text>
</comment>
<dbReference type="PIRSF" id="PIRSF005520">
    <property type="entry name" value="UCP005520"/>
    <property type="match status" value="1"/>
</dbReference>
<evidence type="ECO:0000256" key="3">
    <source>
        <dbReference type="ARBA" id="ARBA00022801"/>
    </source>
</evidence>
<keyword evidence="4" id="KW-0690">Ribosome biogenesis</keyword>
<dbReference type="GO" id="GO:0006364">
    <property type="term" value="P:rRNA processing"/>
    <property type="evidence" value="ECO:0007669"/>
    <property type="project" value="UniProtKB-UniRule"/>
</dbReference>
<feature type="active site" evidence="4">
    <location>
        <position position="23"/>
    </location>
</feature>
<evidence type="ECO:0000256" key="4">
    <source>
        <dbReference type="HAMAP-Rule" id="MF_01468"/>
    </source>
</evidence>
<evidence type="ECO:0000256" key="1">
    <source>
        <dbReference type="ARBA" id="ARBA00022722"/>
    </source>
</evidence>
<dbReference type="EMBL" id="MLQR01000001">
    <property type="protein sequence ID" value="OIJ17651.1"/>
    <property type="molecule type" value="Genomic_DNA"/>
</dbReference>
<feature type="domain" description="RNase III" evidence="5">
    <location>
        <begin position="3"/>
        <end position="137"/>
    </location>
</feature>
<dbReference type="AlphaFoldDB" id="A0A1S2LYT9"/>
<dbReference type="HAMAP" id="MF_01468">
    <property type="entry name" value="RNase_Mini_III"/>
    <property type="match status" value="1"/>
</dbReference>
<keyword evidence="7" id="KW-1185">Reference proteome</keyword>